<evidence type="ECO:0000256" key="1">
    <source>
        <dbReference type="SAM" id="Phobius"/>
    </source>
</evidence>
<evidence type="ECO:0000313" key="2">
    <source>
        <dbReference type="EMBL" id="SET03088.1"/>
    </source>
</evidence>
<evidence type="ECO:0000313" key="3">
    <source>
        <dbReference type="Proteomes" id="UP000181981"/>
    </source>
</evidence>
<sequence length="47" mass="5491">MGRYDYLKTKKEIKKTKLKMVREIVTVILIALIISGFILQVVIQVKK</sequence>
<keyword evidence="1" id="KW-0812">Transmembrane</keyword>
<accession>A0A1I0B8K6</accession>
<keyword evidence="1" id="KW-1133">Transmembrane helix</keyword>
<proteinExistence type="predicted"/>
<dbReference type="Proteomes" id="UP000181981">
    <property type="component" value="Unassembled WGS sequence"/>
</dbReference>
<name>A0A1I0B8K6_9BACT</name>
<protein>
    <submittedName>
        <fullName evidence="2">Uncharacterized protein</fullName>
    </submittedName>
</protein>
<feature type="transmembrane region" description="Helical" evidence="1">
    <location>
        <begin position="21"/>
        <end position="43"/>
    </location>
</feature>
<organism evidence="2 3">
    <name type="scientific">Draconibacterium orientale</name>
    <dbReference type="NCBI Taxonomy" id="1168034"/>
    <lineage>
        <taxon>Bacteria</taxon>
        <taxon>Pseudomonadati</taxon>
        <taxon>Bacteroidota</taxon>
        <taxon>Bacteroidia</taxon>
        <taxon>Marinilabiliales</taxon>
        <taxon>Prolixibacteraceae</taxon>
        <taxon>Draconibacterium</taxon>
    </lineage>
</organism>
<reference evidence="2 3" key="1">
    <citation type="submission" date="2016-10" db="EMBL/GenBank/DDBJ databases">
        <authorList>
            <person name="de Groot N.N."/>
        </authorList>
    </citation>
    <scope>NUCLEOTIDE SEQUENCE [LARGE SCALE GENOMIC DNA]</scope>
    <source>
        <strain evidence="2 3">DSM 25947</strain>
    </source>
</reference>
<dbReference type="EMBL" id="FOHT01000005">
    <property type="protein sequence ID" value="SET03088.1"/>
    <property type="molecule type" value="Genomic_DNA"/>
</dbReference>
<dbReference type="AlphaFoldDB" id="A0A1I0B8K6"/>
<dbReference type="RefSeq" id="WP_157470827.1">
    <property type="nucleotide sequence ID" value="NZ_FOHT01000005.1"/>
</dbReference>
<gene>
    <name evidence="2" type="ORF">SAMN05444285_10513</name>
</gene>
<keyword evidence="1" id="KW-0472">Membrane</keyword>